<accession>A0A7R8H1U6</accession>
<keyword evidence="2" id="KW-1185">Reference proteome</keyword>
<dbReference type="InterPro" id="IPR043502">
    <property type="entry name" value="DNA/RNA_pol_sf"/>
</dbReference>
<sequence length="192" mass="22782">MVARNGKQLKDRFDITKSGQEILLGITLGKKFELIKYTPSFVLRKVTEERPPQWDNAVHNMNYEYLAHSLVLTMSKSRDRGRRVTKFTYWEQSEGPKIGLKFRMNKCSIKKLQYFRRKISLKDLSPWPSKVEVIRQLSPPPDKEELQNLIIFVTFMSSFIKKFVKMDVPFVWASDVPKDFEEIKRVWLQLLH</sequence>
<dbReference type="Proteomes" id="UP000675881">
    <property type="component" value="Chromosome 12"/>
</dbReference>
<evidence type="ECO:0000313" key="2">
    <source>
        <dbReference type="Proteomes" id="UP000675881"/>
    </source>
</evidence>
<organism evidence="1 2">
    <name type="scientific">Lepeophtheirus salmonis</name>
    <name type="common">Salmon louse</name>
    <name type="synonym">Caligus salmonis</name>
    <dbReference type="NCBI Taxonomy" id="72036"/>
    <lineage>
        <taxon>Eukaryota</taxon>
        <taxon>Metazoa</taxon>
        <taxon>Ecdysozoa</taxon>
        <taxon>Arthropoda</taxon>
        <taxon>Crustacea</taxon>
        <taxon>Multicrustacea</taxon>
        <taxon>Hexanauplia</taxon>
        <taxon>Copepoda</taxon>
        <taxon>Siphonostomatoida</taxon>
        <taxon>Caligidae</taxon>
        <taxon>Lepeophtheirus</taxon>
    </lineage>
</organism>
<dbReference type="GO" id="GO:0071897">
    <property type="term" value="P:DNA biosynthetic process"/>
    <property type="evidence" value="ECO:0007669"/>
    <property type="project" value="UniProtKB-ARBA"/>
</dbReference>
<gene>
    <name evidence="1" type="ORF">LSAA_3736</name>
</gene>
<dbReference type="AlphaFoldDB" id="A0A7R8H1U6"/>
<proteinExistence type="predicted"/>
<protein>
    <submittedName>
        <fullName evidence="1">(salmon louse) hypothetical protein</fullName>
    </submittedName>
</protein>
<dbReference type="EMBL" id="HG994591">
    <property type="protein sequence ID" value="CAF2817958.1"/>
    <property type="molecule type" value="Genomic_DNA"/>
</dbReference>
<dbReference type="SUPFAM" id="SSF56672">
    <property type="entry name" value="DNA/RNA polymerases"/>
    <property type="match status" value="1"/>
</dbReference>
<reference evidence="1" key="1">
    <citation type="submission" date="2021-02" db="EMBL/GenBank/DDBJ databases">
        <authorList>
            <person name="Bekaert M."/>
        </authorList>
    </citation>
    <scope>NUCLEOTIDE SEQUENCE</scope>
    <source>
        <strain evidence="1">IoA-00</strain>
    </source>
</reference>
<name>A0A7R8H1U6_LEPSM</name>
<evidence type="ECO:0000313" key="1">
    <source>
        <dbReference type="EMBL" id="CAF2817958.1"/>
    </source>
</evidence>